<dbReference type="eggNOG" id="KOG0803">
    <property type="taxonomic scope" value="Eukaryota"/>
</dbReference>
<evidence type="ECO:0000259" key="6">
    <source>
        <dbReference type="PROSITE" id="PS50081"/>
    </source>
</evidence>
<dbReference type="SUPFAM" id="SSF57850">
    <property type="entry name" value="RING/U-box"/>
    <property type="match status" value="1"/>
</dbReference>
<comment type="pathway">
    <text evidence="4">Protein modification; protein ubiquitination.</text>
</comment>
<reference evidence="8" key="2">
    <citation type="journal article" date="2007" name="Science">
        <title>Draft genome sequence of the sexually transmitted pathogen Trichomonas vaginalis.</title>
        <authorList>
            <person name="Carlton J.M."/>
            <person name="Hirt R.P."/>
            <person name="Silva J.C."/>
            <person name="Delcher A.L."/>
            <person name="Schatz M."/>
            <person name="Zhao Q."/>
            <person name="Wortman J.R."/>
            <person name="Bidwell S.L."/>
            <person name="Alsmark U.C.M."/>
            <person name="Besteiro S."/>
            <person name="Sicheritz-Ponten T."/>
            <person name="Noel C.J."/>
            <person name="Dacks J.B."/>
            <person name="Foster P.G."/>
            <person name="Simillion C."/>
            <person name="Van de Peer Y."/>
            <person name="Miranda-Saavedra D."/>
            <person name="Barton G.J."/>
            <person name="Westrop G.D."/>
            <person name="Mueller S."/>
            <person name="Dessi D."/>
            <person name="Fiori P.L."/>
            <person name="Ren Q."/>
            <person name="Paulsen I."/>
            <person name="Zhang H."/>
            <person name="Bastida-Corcuera F.D."/>
            <person name="Simoes-Barbosa A."/>
            <person name="Brown M.T."/>
            <person name="Hayes R.D."/>
            <person name="Mukherjee M."/>
            <person name="Okumura C.Y."/>
            <person name="Schneider R."/>
            <person name="Smith A.J."/>
            <person name="Vanacova S."/>
            <person name="Villalvazo M."/>
            <person name="Haas B.J."/>
            <person name="Pertea M."/>
            <person name="Feldblyum T.V."/>
            <person name="Utterback T.R."/>
            <person name="Shu C.L."/>
            <person name="Osoegawa K."/>
            <person name="de Jong P.J."/>
            <person name="Hrdy I."/>
            <person name="Horvathova L."/>
            <person name="Zubacova Z."/>
            <person name="Dolezal P."/>
            <person name="Malik S.B."/>
            <person name="Logsdon J.M. Jr."/>
            <person name="Henze K."/>
            <person name="Gupta A."/>
            <person name="Wang C.C."/>
            <person name="Dunne R.L."/>
            <person name="Upcroft J.A."/>
            <person name="Upcroft P."/>
            <person name="White O."/>
            <person name="Salzberg S.L."/>
            <person name="Tang P."/>
            <person name="Chiu C.-H."/>
            <person name="Lee Y.-S."/>
            <person name="Embley T.M."/>
            <person name="Coombs G.H."/>
            <person name="Mottram J.C."/>
            <person name="Tachezy J."/>
            <person name="Fraser-Liggett C.M."/>
            <person name="Johnson P.J."/>
        </authorList>
    </citation>
    <scope>NUCLEOTIDE SEQUENCE [LARGE SCALE GENOMIC DNA]</scope>
    <source>
        <strain evidence="8">G3</strain>
    </source>
</reference>
<keyword evidence="9" id="KW-1185">Reference proteome</keyword>
<keyword evidence="4" id="KW-0862">Zinc</keyword>
<comment type="function">
    <text evidence="4">E3 ubiquitin-protein ligase. Component of the ribosome quality control complex (RQC), a ribosome-associated complex that mediates ubiquitination and extraction of incompletely synthesized nascent chains for proteasomal degradation.</text>
</comment>
<dbReference type="AlphaFoldDB" id="A2DIC0"/>
<evidence type="ECO:0000259" key="7">
    <source>
        <dbReference type="PROSITE" id="PS50089"/>
    </source>
</evidence>
<dbReference type="GO" id="GO:0008270">
    <property type="term" value="F:zinc ion binding"/>
    <property type="evidence" value="ECO:0007669"/>
    <property type="project" value="UniProtKB-KW"/>
</dbReference>
<evidence type="ECO:0000256" key="2">
    <source>
        <dbReference type="ARBA" id="ARBA00017157"/>
    </source>
</evidence>
<feature type="region of interest" description="Disordered" evidence="5">
    <location>
        <begin position="421"/>
        <end position="450"/>
    </location>
</feature>
<proteinExistence type="inferred from homology"/>
<dbReference type="GO" id="GO:0061630">
    <property type="term" value="F:ubiquitin protein ligase activity"/>
    <property type="evidence" value="ECO:0000318"/>
    <property type="project" value="GO_Central"/>
</dbReference>
<name>A2DIC0_TRIV3</name>
<dbReference type="OrthoDB" id="6108at2759"/>
<dbReference type="InterPro" id="IPR039795">
    <property type="entry name" value="LTN1/Rkr1"/>
</dbReference>
<dbReference type="GO" id="GO:0072344">
    <property type="term" value="P:rescue of stalled ribosome"/>
    <property type="evidence" value="ECO:0000318"/>
    <property type="project" value="GO_Central"/>
</dbReference>
<dbReference type="Proteomes" id="UP000001542">
    <property type="component" value="Unassembled WGS sequence"/>
</dbReference>
<comment type="subunit">
    <text evidence="4">Component of the ribosome quality control complex (RQC).</text>
</comment>
<dbReference type="KEGG" id="tva:5465446"/>
<dbReference type="InterPro" id="IPR002219">
    <property type="entry name" value="PKC_DAG/PE"/>
</dbReference>
<comment type="catalytic activity">
    <reaction evidence="4">
        <text>S-ubiquitinyl-[E2 ubiquitin-conjugating enzyme]-L-cysteine + [acceptor protein]-L-lysine = [E2 ubiquitin-conjugating enzyme]-L-cysteine + N(6)-ubiquitinyl-[acceptor protein]-L-lysine.</text>
        <dbReference type="EC" id="2.3.2.27"/>
    </reaction>
</comment>
<feature type="compositionally biased region" description="Basic residues" evidence="5">
    <location>
        <begin position="362"/>
        <end position="372"/>
    </location>
</feature>
<evidence type="ECO:0000256" key="3">
    <source>
        <dbReference type="PROSITE-ProRule" id="PRU00175"/>
    </source>
</evidence>
<gene>
    <name evidence="8" type="ORF">TVAG_130240</name>
</gene>
<feature type="domain" description="Phorbol-ester/DAG-type" evidence="6">
    <location>
        <begin position="1082"/>
        <end position="1132"/>
    </location>
</feature>
<comment type="similarity">
    <text evidence="1 4">Belongs to the LTN1 family.</text>
</comment>
<accession>A2DIC0</accession>
<keyword evidence="4" id="KW-0833">Ubl conjugation pathway</keyword>
<keyword evidence="3 4" id="KW-0863">Zinc-finger</keyword>
<dbReference type="InterPro" id="IPR013083">
    <property type="entry name" value="Znf_RING/FYVE/PHD"/>
</dbReference>
<keyword evidence="4" id="KW-0479">Metal-binding</keyword>
<dbReference type="GO" id="GO:1990116">
    <property type="term" value="P:ribosome-associated ubiquitin-dependent protein catabolic process"/>
    <property type="evidence" value="ECO:0000318"/>
    <property type="project" value="GO_Central"/>
</dbReference>
<dbReference type="InterPro" id="IPR001841">
    <property type="entry name" value="Znf_RING"/>
</dbReference>
<feature type="region of interest" description="Disordered" evidence="5">
    <location>
        <begin position="389"/>
        <end position="409"/>
    </location>
</feature>
<dbReference type="UniPathway" id="UPA00143"/>
<dbReference type="GO" id="GO:0005829">
    <property type="term" value="C:cytosol"/>
    <property type="evidence" value="ECO:0000318"/>
    <property type="project" value="GO_Central"/>
</dbReference>
<feature type="compositionally biased region" description="Basic and acidic residues" evidence="5">
    <location>
        <begin position="427"/>
        <end position="438"/>
    </location>
</feature>
<dbReference type="RefSeq" id="XP_001580902.1">
    <property type="nucleotide sequence ID" value="XM_001580852.1"/>
</dbReference>
<dbReference type="PROSITE" id="PS50089">
    <property type="entry name" value="ZF_RING_2"/>
    <property type="match status" value="1"/>
</dbReference>
<dbReference type="EC" id="2.3.2.27" evidence="4"/>
<evidence type="ECO:0000256" key="5">
    <source>
        <dbReference type="SAM" id="MobiDB-lite"/>
    </source>
</evidence>
<dbReference type="VEuPathDB" id="TrichDB:TVAGG3_0711690"/>
<evidence type="ECO:0000313" key="9">
    <source>
        <dbReference type="Proteomes" id="UP000001542"/>
    </source>
</evidence>
<dbReference type="PANTHER" id="PTHR12389:SF0">
    <property type="entry name" value="E3 UBIQUITIN-PROTEIN LIGASE LISTERIN"/>
    <property type="match status" value="1"/>
</dbReference>
<dbReference type="Gene3D" id="3.30.40.10">
    <property type="entry name" value="Zinc/RING finger domain, C3HC4 (zinc finger)"/>
    <property type="match status" value="1"/>
</dbReference>
<feature type="domain" description="RING-type" evidence="7">
    <location>
        <begin position="1096"/>
        <end position="1140"/>
    </location>
</feature>
<dbReference type="STRING" id="5722.A2DIC0"/>
<dbReference type="GO" id="GO:1990112">
    <property type="term" value="C:RQC complex"/>
    <property type="evidence" value="ECO:0000318"/>
    <property type="project" value="GO_Central"/>
</dbReference>
<evidence type="ECO:0000313" key="8">
    <source>
        <dbReference type="EMBL" id="EAY19916.1"/>
    </source>
</evidence>
<dbReference type="InParanoid" id="A2DIC0"/>
<keyword evidence="4" id="KW-0808">Transferase</keyword>
<sequence length="1145" mass="133112">MFYICDERQNVSSEAQKLFNQYFSSSRKRQDIIERLLTDILDKIQLYFGRLQIKGEISNEIWPRIFGSNLKLCCYLTDYFPENPQIREIFEATNLSEYTKVGHGQFNKSITPFLRSSIYQFLTTSLLLNFDTPTINVIDIYKTETNVDCQIELIKLISELLNQNKVDHTKLQEAILSSLLNYEFPEKIGMMDLILQVKENDFLSKFVTPALQLKIFVLSESYFDIFTRTNIPEMKDLLVEAFITAISSTNNSFLTTCSLAKFSVISEDDRINEPLFESNDQRIPYFLKYIGKERSIEWLRRRKTITTRSLLTFINNFGENSIREVYKTINDIPIITENEILRIMSQANDNEDESMDDFIVKRQKKKKNKKNPQKVTNVSIVPKKKKESWGEKWRRRNQTNFDDDEDSDDEADILLLRNQEEEENESDIIHKTVEKSETNDSSSQAGDTKPDFNDESFLKFFVKFANQDDVKSYAKSTPNLIKIIKNWQKPLEILRIPEIKEKIFEILEEDFSLSQKILNIFENDEEVKEYIQEMATEALESGKAVDKSVFNHIQTSDEMIEQFILSDQIESITPDHPLLEQCVKYINDHLATHDPIDLAERAFDLIEKGEVKPKSFGQKVTKYPEFYCELWSFCGFDKFDLHDVCLLLDSIILKKMPWIDCFIYLRTVNWMSVPSTLQNFIMNNPLMYDVAHEMELLYALSCISAATSIKCDANSDAISIIASMRCPPRKIVSEDPDIIDHQIEWHQIRVQTSDLKIENPDYHSLRRCVVYLKQNLPVLSTFEPLIPYLERSLRKANHFTYFLVCKILNLVKDACKSLNNLNLIAKQMIELSVKFAPFPLIIQEEISGAFEVFKLIGKEEFQKMILNSSSCFTHKNANHLMTLISPLFVYFNAWDLVESKINGKLDLSLTISWIFVSNLIVLMPDEKKSQLSLSLSHDLMKILSKIEYKSSEFELLVTTFPNTSNSWLNTQEITIKKEILNYAAKVITPRLFKKLQTKLVQTRMEKISYRFNQSNNSIKALYQDEKNAVPISLEIILPDSYPFGNVTVKVDFGNDTLSDKCYHEVLSELRKLETISGAIRAWYSFVIHQVLENSPCIICLSYFDRGVAPSMQCSSCHNEFHAHCLKQWFARCAEKTCPMCGSKWK</sequence>
<evidence type="ECO:0000256" key="4">
    <source>
        <dbReference type="RuleBase" id="RU367090"/>
    </source>
</evidence>
<evidence type="ECO:0000256" key="1">
    <source>
        <dbReference type="ARBA" id="ARBA00007997"/>
    </source>
</evidence>
<dbReference type="GO" id="GO:0016567">
    <property type="term" value="P:protein ubiquitination"/>
    <property type="evidence" value="ECO:0007669"/>
    <property type="project" value="UniProtKB-UniPathway"/>
</dbReference>
<organism evidence="8 9">
    <name type="scientific">Trichomonas vaginalis (strain ATCC PRA-98 / G3)</name>
    <dbReference type="NCBI Taxonomy" id="412133"/>
    <lineage>
        <taxon>Eukaryota</taxon>
        <taxon>Metamonada</taxon>
        <taxon>Parabasalia</taxon>
        <taxon>Trichomonadida</taxon>
        <taxon>Trichomonadidae</taxon>
        <taxon>Trichomonas</taxon>
    </lineage>
</organism>
<protein>
    <recommendedName>
        <fullName evidence="2 4">E3 ubiquitin-protein ligase listerin</fullName>
        <ecNumber evidence="4">2.3.2.27</ecNumber>
    </recommendedName>
    <alternativeName>
        <fullName evidence="4">RING-type E3 ubiquitin transferase listerin</fullName>
    </alternativeName>
</protein>
<reference evidence="8" key="1">
    <citation type="submission" date="2006-10" db="EMBL/GenBank/DDBJ databases">
        <authorList>
            <person name="Amadeo P."/>
            <person name="Zhao Q."/>
            <person name="Wortman J."/>
            <person name="Fraser-Liggett C."/>
            <person name="Carlton J."/>
        </authorList>
    </citation>
    <scope>NUCLEOTIDE SEQUENCE</scope>
    <source>
        <strain evidence="8">G3</strain>
    </source>
</reference>
<dbReference type="VEuPathDB" id="TrichDB:TVAG_130240"/>
<feature type="region of interest" description="Disordered" evidence="5">
    <location>
        <begin position="362"/>
        <end position="381"/>
    </location>
</feature>
<dbReference type="PROSITE" id="PS50081">
    <property type="entry name" value="ZF_DAG_PE_2"/>
    <property type="match status" value="1"/>
</dbReference>
<dbReference type="FunFam" id="3.30.40.10:FF:001293">
    <property type="entry name" value="Uncharacterized protein"/>
    <property type="match status" value="1"/>
</dbReference>
<dbReference type="EMBL" id="DS113203">
    <property type="protein sequence ID" value="EAY19916.1"/>
    <property type="molecule type" value="Genomic_DNA"/>
</dbReference>
<dbReference type="GO" id="GO:0043023">
    <property type="term" value="F:ribosomal large subunit binding"/>
    <property type="evidence" value="ECO:0000318"/>
    <property type="project" value="GO_Central"/>
</dbReference>
<dbReference type="PANTHER" id="PTHR12389">
    <property type="entry name" value="ZINC FINGER PROTEIN 294"/>
    <property type="match status" value="1"/>
</dbReference>